<dbReference type="GO" id="GO:0006777">
    <property type="term" value="P:Mo-molybdopterin cofactor biosynthetic process"/>
    <property type="evidence" value="ECO:0007669"/>
    <property type="project" value="InterPro"/>
</dbReference>
<keyword evidence="12" id="KW-1185">Reference proteome</keyword>
<dbReference type="InterPro" id="IPR036563">
    <property type="entry name" value="MoaE_sf"/>
</dbReference>
<reference evidence="11 12" key="1">
    <citation type="submission" date="2019-07" db="EMBL/GenBank/DDBJ databases">
        <title>Genome sequencing of 100 strains of the haloalkaliphilic chemolithoautotrophic sulfur-oxidizing bacterium Thioalkalivibrio.</title>
        <authorList>
            <person name="Muyzer G."/>
        </authorList>
    </citation>
    <scope>NUCLEOTIDE SEQUENCE [LARGE SCALE GENOMIC DNA]</scope>
    <source>
        <strain evidence="11 12">ASO4-4</strain>
    </source>
</reference>
<dbReference type="SUPFAM" id="SSF54690">
    <property type="entry name" value="Molybdopterin synthase subunit MoaE"/>
    <property type="match status" value="1"/>
</dbReference>
<evidence type="ECO:0000256" key="5">
    <source>
        <dbReference type="ARBA" id="ARBA00026066"/>
    </source>
</evidence>
<accession>A0A562RT82</accession>
<evidence type="ECO:0000256" key="6">
    <source>
        <dbReference type="ARBA" id="ARBA00029745"/>
    </source>
</evidence>
<dbReference type="UniPathway" id="UPA00344"/>
<comment type="caution">
    <text evidence="11">The sequence shown here is derived from an EMBL/GenBank/DDBJ whole genome shotgun (WGS) entry which is preliminary data.</text>
</comment>
<dbReference type="RefSeq" id="WP_144684504.1">
    <property type="nucleotide sequence ID" value="NZ_VLLC01000011.1"/>
</dbReference>
<evidence type="ECO:0000313" key="12">
    <source>
        <dbReference type="Proteomes" id="UP000318307"/>
    </source>
</evidence>
<dbReference type="OrthoDB" id="9786032at2"/>
<dbReference type="InterPro" id="IPR003448">
    <property type="entry name" value="Mopterin_biosynth_MoaE"/>
</dbReference>
<dbReference type="EMBL" id="VLLC01000011">
    <property type="protein sequence ID" value="TWI72307.1"/>
    <property type="molecule type" value="Genomic_DNA"/>
</dbReference>
<comment type="catalytic activity">
    <reaction evidence="10">
        <text>2 [molybdopterin-synthase sulfur-carrier protein]-C-terminal-Gly-aminoethanethioate + cyclic pyranopterin phosphate + H2O = molybdopterin + 2 [molybdopterin-synthase sulfur-carrier protein]-C-terminal Gly-Gly + 2 H(+)</text>
        <dbReference type="Rhea" id="RHEA:26333"/>
        <dbReference type="Rhea" id="RHEA-COMP:12202"/>
        <dbReference type="Rhea" id="RHEA-COMP:19907"/>
        <dbReference type="ChEBI" id="CHEBI:15377"/>
        <dbReference type="ChEBI" id="CHEBI:15378"/>
        <dbReference type="ChEBI" id="CHEBI:58698"/>
        <dbReference type="ChEBI" id="CHEBI:59648"/>
        <dbReference type="ChEBI" id="CHEBI:90778"/>
        <dbReference type="ChEBI" id="CHEBI:232372"/>
        <dbReference type="EC" id="2.8.1.12"/>
    </reaction>
</comment>
<evidence type="ECO:0000256" key="8">
    <source>
        <dbReference type="ARBA" id="ARBA00030781"/>
    </source>
</evidence>
<dbReference type="Gene3D" id="3.90.1170.40">
    <property type="entry name" value="Molybdopterin biosynthesis MoaE subunit"/>
    <property type="match status" value="1"/>
</dbReference>
<dbReference type="Pfam" id="PF02391">
    <property type="entry name" value="MoaE"/>
    <property type="match status" value="1"/>
</dbReference>
<evidence type="ECO:0000256" key="4">
    <source>
        <dbReference type="ARBA" id="ARBA00013858"/>
    </source>
</evidence>
<dbReference type="EC" id="2.8.1.12" evidence="3"/>
<evidence type="ECO:0000256" key="1">
    <source>
        <dbReference type="ARBA" id="ARBA00005046"/>
    </source>
</evidence>
<comment type="subunit">
    <text evidence="5">Heterotetramer of 2 MoaD subunits and 2 MoaE subunits. Also stable as homodimer. The enzyme changes between these two forms during catalysis.</text>
</comment>
<comment type="similarity">
    <text evidence="2">Belongs to the MoaE family.</text>
</comment>
<organism evidence="11 12">
    <name type="scientific">Desulfobotulus alkaliphilus</name>
    <dbReference type="NCBI Taxonomy" id="622671"/>
    <lineage>
        <taxon>Bacteria</taxon>
        <taxon>Pseudomonadati</taxon>
        <taxon>Thermodesulfobacteriota</taxon>
        <taxon>Desulfobacteria</taxon>
        <taxon>Desulfobacterales</taxon>
        <taxon>Desulfobacteraceae</taxon>
        <taxon>Desulfobotulus</taxon>
    </lineage>
</organism>
<dbReference type="AlphaFoldDB" id="A0A562RT82"/>
<sequence>MTLSLQDLILRVKNHPGFPGAGMLLCHNGVVRETSRDGRKVTGLRVSVNQPVLASILEKARKMPGIVDVQVHIFGDQDLKTGDDVMYIVVAGDIREHVISALTDTLEAIKGQATKKTEFFT</sequence>
<evidence type="ECO:0000256" key="10">
    <source>
        <dbReference type="ARBA" id="ARBA00049878"/>
    </source>
</evidence>
<proteinExistence type="inferred from homology"/>
<evidence type="ECO:0000313" key="11">
    <source>
        <dbReference type="EMBL" id="TWI72307.1"/>
    </source>
</evidence>
<evidence type="ECO:0000256" key="9">
    <source>
        <dbReference type="ARBA" id="ARBA00032474"/>
    </source>
</evidence>
<dbReference type="Proteomes" id="UP000318307">
    <property type="component" value="Unassembled WGS sequence"/>
</dbReference>
<dbReference type="GO" id="GO:0030366">
    <property type="term" value="F:molybdopterin synthase activity"/>
    <property type="evidence" value="ECO:0007669"/>
    <property type="project" value="UniProtKB-EC"/>
</dbReference>
<evidence type="ECO:0000256" key="3">
    <source>
        <dbReference type="ARBA" id="ARBA00011950"/>
    </source>
</evidence>
<comment type="pathway">
    <text evidence="1">Cofactor biosynthesis; molybdopterin biosynthesis.</text>
</comment>
<evidence type="ECO:0000256" key="2">
    <source>
        <dbReference type="ARBA" id="ARBA00005426"/>
    </source>
</evidence>
<evidence type="ECO:0000256" key="7">
    <source>
        <dbReference type="ARBA" id="ARBA00030407"/>
    </source>
</evidence>
<gene>
    <name evidence="11" type="ORF">LZ24_01715</name>
</gene>
<protein>
    <recommendedName>
        <fullName evidence="4">Molybdopterin synthase catalytic subunit</fullName>
        <ecNumber evidence="3">2.8.1.12</ecNumber>
    </recommendedName>
    <alternativeName>
        <fullName evidence="8">MPT synthase subunit 2</fullName>
    </alternativeName>
    <alternativeName>
        <fullName evidence="6">Molybdenum cofactor biosynthesis protein E</fullName>
    </alternativeName>
    <alternativeName>
        <fullName evidence="7">Molybdopterin-converting factor large subunit</fullName>
    </alternativeName>
    <alternativeName>
        <fullName evidence="9">Molybdopterin-converting factor subunit 2</fullName>
    </alternativeName>
</protein>
<name>A0A562RT82_9BACT</name>